<reference evidence="2" key="1">
    <citation type="submission" date="2020-10" db="EMBL/GenBank/DDBJ databases">
        <authorList>
            <person name="Kikuchi T."/>
        </authorList>
    </citation>
    <scope>NUCLEOTIDE SEQUENCE</scope>
    <source>
        <strain evidence="2">NKZ352</strain>
    </source>
</reference>
<keyword evidence="3" id="KW-1185">Reference proteome</keyword>
<gene>
    <name evidence="2" type="ORF">CAUJ_LOCUS7186</name>
</gene>
<dbReference type="EMBL" id="CAJGYM010000020">
    <property type="protein sequence ID" value="CAD6191267.1"/>
    <property type="molecule type" value="Genomic_DNA"/>
</dbReference>
<evidence type="ECO:0000313" key="2">
    <source>
        <dbReference type="EMBL" id="CAD6191267.1"/>
    </source>
</evidence>
<organism evidence="2 3">
    <name type="scientific">Caenorhabditis auriculariae</name>
    <dbReference type="NCBI Taxonomy" id="2777116"/>
    <lineage>
        <taxon>Eukaryota</taxon>
        <taxon>Metazoa</taxon>
        <taxon>Ecdysozoa</taxon>
        <taxon>Nematoda</taxon>
        <taxon>Chromadorea</taxon>
        <taxon>Rhabditida</taxon>
        <taxon>Rhabditina</taxon>
        <taxon>Rhabditomorpha</taxon>
        <taxon>Rhabditoidea</taxon>
        <taxon>Rhabditidae</taxon>
        <taxon>Peloderinae</taxon>
        <taxon>Caenorhabditis</taxon>
    </lineage>
</organism>
<feature type="region of interest" description="Disordered" evidence="1">
    <location>
        <begin position="364"/>
        <end position="397"/>
    </location>
</feature>
<accession>A0A8S1H7F4</accession>
<sequence>MEAIRRKKEWKQQKQPIFRMSHGEIMDGATQYLKTKDDNRAPTYITQNAKIGTACKLPVILTNVLLHRVVRARRVFIHSFFLSSFGSRRLVECTLPPRVLTEHCSSANTPTTTISYRIGKQCNTAVATFFAPPRQAITAQIINTSGKQTSFGYSDPTLLWRIGQYQQSCWKKDFAEWTYDVSALGGPLRECVGEWRPWIIAVKGSAGHVLSFQVLFITLESLLNRKPQREVIIALDGAKNSAVESKDIQKWRDEKDGLRTGPDGLAHHIITQLRLGHRCQHAFYRSYLTNPRIAQHEMWIGSTGKKLSTKEKEKLRRMEKDCYKKKNEARARPVEQIGFELLCPSQVISSKNVQRKKQRLGTGRIRGGAAGSAYDSPRVNRRDNGRPWKEEDEENEAARPILNTAASVISEEGRRRRLIRTTSIITRHGCSSNHLLPHRPPTFLLHSYPSSEQSDSSSTIK</sequence>
<comment type="caution">
    <text evidence="2">The sequence shown here is derived from an EMBL/GenBank/DDBJ whole genome shotgun (WGS) entry which is preliminary data.</text>
</comment>
<name>A0A8S1H7F4_9PELO</name>
<proteinExistence type="predicted"/>
<dbReference type="Proteomes" id="UP000835052">
    <property type="component" value="Unassembled WGS sequence"/>
</dbReference>
<dbReference type="AlphaFoldDB" id="A0A8S1H7F4"/>
<protein>
    <submittedName>
        <fullName evidence="2">Uncharacterized protein</fullName>
    </submittedName>
</protein>
<feature type="compositionally biased region" description="Basic and acidic residues" evidence="1">
    <location>
        <begin position="378"/>
        <end position="389"/>
    </location>
</feature>
<evidence type="ECO:0000313" key="3">
    <source>
        <dbReference type="Proteomes" id="UP000835052"/>
    </source>
</evidence>
<evidence type="ECO:0000256" key="1">
    <source>
        <dbReference type="SAM" id="MobiDB-lite"/>
    </source>
</evidence>